<dbReference type="SUPFAM" id="SSF50156">
    <property type="entry name" value="PDZ domain-like"/>
    <property type="match status" value="1"/>
</dbReference>
<reference evidence="1 2" key="1">
    <citation type="submission" date="2017-07" db="EMBL/GenBank/DDBJ databases">
        <authorList>
            <person name="Talla V."/>
            <person name="Backstrom N."/>
        </authorList>
    </citation>
    <scope>NUCLEOTIDE SEQUENCE [LARGE SCALE GENOMIC DNA]</scope>
</reference>
<dbReference type="GO" id="GO:2000009">
    <property type="term" value="P:negative regulation of protein localization to cell surface"/>
    <property type="evidence" value="ECO:0007669"/>
    <property type="project" value="TreeGrafter"/>
</dbReference>
<organism evidence="1 2">
    <name type="scientific">Leptidea sinapis</name>
    <dbReference type="NCBI Taxonomy" id="189913"/>
    <lineage>
        <taxon>Eukaryota</taxon>
        <taxon>Metazoa</taxon>
        <taxon>Ecdysozoa</taxon>
        <taxon>Arthropoda</taxon>
        <taxon>Hexapoda</taxon>
        <taxon>Insecta</taxon>
        <taxon>Pterygota</taxon>
        <taxon>Neoptera</taxon>
        <taxon>Endopterygota</taxon>
        <taxon>Lepidoptera</taxon>
        <taxon>Glossata</taxon>
        <taxon>Ditrysia</taxon>
        <taxon>Papilionoidea</taxon>
        <taxon>Pieridae</taxon>
        <taxon>Dismorphiinae</taxon>
        <taxon>Leptidea</taxon>
    </lineage>
</organism>
<evidence type="ECO:0008006" key="3">
    <source>
        <dbReference type="Google" id="ProtNLM"/>
    </source>
</evidence>
<sequence>MLQGGREHGVPILISELEDGGPAALTGELYACHKEAVQALQSVKGDCALCVQYIATDDDDRLSEDNYRFPLYPDDADLCEERDGSGVTPTAPRTPDFTASMVKLDDEPVDAKVSHLSPYASPLMARLSPRLTPCSTPVHLAASLRKKRKAQRDFGHSVFG</sequence>
<dbReference type="InterPro" id="IPR038879">
    <property type="entry name" value="GOPC"/>
</dbReference>
<protein>
    <recommendedName>
        <fullName evidence="3">PDZ domain-containing protein</fullName>
    </recommendedName>
</protein>
<dbReference type="InterPro" id="IPR036034">
    <property type="entry name" value="PDZ_sf"/>
</dbReference>
<dbReference type="PANTHER" id="PTHR16528">
    <property type="entry name" value="GOLGI-ASSOCIATED PDZ AND COILED-COIL MOTIF-CONTAINING"/>
    <property type="match status" value="1"/>
</dbReference>
<name>A0A5E4PVW3_9NEOP</name>
<gene>
    <name evidence="1" type="ORF">LSINAPIS_LOCUS3147</name>
</gene>
<accession>A0A5E4PVW3</accession>
<keyword evidence="2" id="KW-1185">Reference proteome</keyword>
<dbReference type="GO" id="GO:0016020">
    <property type="term" value="C:membrane"/>
    <property type="evidence" value="ECO:0007669"/>
    <property type="project" value="TreeGrafter"/>
</dbReference>
<proteinExistence type="predicted"/>
<evidence type="ECO:0000313" key="1">
    <source>
        <dbReference type="EMBL" id="VVC90171.1"/>
    </source>
</evidence>
<evidence type="ECO:0000313" key="2">
    <source>
        <dbReference type="Proteomes" id="UP000324832"/>
    </source>
</evidence>
<dbReference type="GO" id="GO:0005794">
    <property type="term" value="C:Golgi apparatus"/>
    <property type="evidence" value="ECO:0007669"/>
    <property type="project" value="InterPro"/>
</dbReference>
<dbReference type="PANTHER" id="PTHR16528:SF2">
    <property type="entry name" value="GOLGI-ASSOCIATED PDZ AND COILED-COIL MOTIF-CONTAINING PROTEIN"/>
    <property type="match status" value="1"/>
</dbReference>
<dbReference type="Proteomes" id="UP000324832">
    <property type="component" value="Unassembled WGS sequence"/>
</dbReference>
<dbReference type="AlphaFoldDB" id="A0A5E4PVW3"/>
<dbReference type="GO" id="GO:0044325">
    <property type="term" value="F:transmembrane transporter binding"/>
    <property type="evidence" value="ECO:0007669"/>
    <property type="project" value="TreeGrafter"/>
</dbReference>
<dbReference type="GO" id="GO:0030140">
    <property type="term" value="C:trans-Golgi network transport vesicle"/>
    <property type="evidence" value="ECO:0007669"/>
    <property type="project" value="TreeGrafter"/>
</dbReference>
<dbReference type="EMBL" id="FZQP02000737">
    <property type="protein sequence ID" value="VVC90171.1"/>
    <property type="molecule type" value="Genomic_DNA"/>
</dbReference>